<comment type="pathway">
    <text evidence="10 12">Porphyrin-containing compound metabolism; heme A biosynthesis; heme A from heme O: step 1/1.</text>
</comment>
<comment type="catalytic activity">
    <reaction evidence="11">
        <text>Fe(II)-heme o + 2 A + H2O = Fe(II)-heme a + 2 AH2</text>
        <dbReference type="Rhea" id="RHEA:63388"/>
        <dbReference type="ChEBI" id="CHEBI:13193"/>
        <dbReference type="ChEBI" id="CHEBI:15377"/>
        <dbReference type="ChEBI" id="CHEBI:17499"/>
        <dbReference type="ChEBI" id="CHEBI:60530"/>
        <dbReference type="ChEBI" id="CHEBI:61715"/>
        <dbReference type="EC" id="1.17.99.9"/>
    </reaction>
    <physiologicalReaction direction="left-to-right" evidence="11">
        <dbReference type="Rhea" id="RHEA:63389"/>
    </physiologicalReaction>
</comment>
<gene>
    <name evidence="12" type="primary">ctaA</name>
    <name evidence="13" type="ORF">P2G67_12800</name>
</gene>
<feature type="transmembrane region" description="Helical" evidence="12">
    <location>
        <begin position="175"/>
        <end position="194"/>
    </location>
</feature>
<keyword evidence="12" id="KW-1003">Cell membrane</keyword>
<dbReference type="PANTHER" id="PTHR23289:SF2">
    <property type="entry name" value="CYTOCHROME C OXIDASE ASSEMBLY PROTEIN COX15 HOMOLOG"/>
    <property type="match status" value="1"/>
</dbReference>
<evidence type="ECO:0000256" key="3">
    <source>
        <dbReference type="ARBA" id="ARBA00022692"/>
    </source>
</evidence>
<evidence type="ECO:0000313" key="13">
    <source>
        <dbReference type="EMBL" id="MDF2096853.1"/>
    </source>
</evidence>
<feature type="binding site" description="axial binding residue" evidence="12">
    <location>
        <position position="277"/>
    </location>
    <ligand>
        <name>heme</name>
        <dbReference type="ChEBI" id="CHEBI:30413"/>
    </ligand>
    <ligandPart>
        <name>Fe</name>
        <dbReference type="ChEBI" id="CHEBI:18248"/>
    </ligandPart>
</feature>
<evidence type="ECO:0000256" key="10">
    <source>
        <dbReference type="ARBA" id="ARBA00044501"/>
    </source>
</evidence>
<evidence type="ECO:0000256" key="4">
    <source>
        <dbReference type="ARBA" id="ARBA00022723"/>
    </source>
</evidence>
<feature type="transmembrane region" description="Helical" evidence="12">
    <location>
        <begin position="142"/>
        <end position="160"/>
    </location>
</feature>
<proteinExistence type="inferred from homology"/>
<keyword evidence="9 12" id="KW-0472">Membrane</keyword>
<dbReference type="EC" id="1.17.99.9" evidence="12"/>
<dbReference type="HAMAP" id="MF_01665">
    <property type="entry name" value="HemeA_synth_type2"/>
    <property type="match status" value="1"/>
</dbReference>
<reference evidence="13 14" key="1">
    <citation type="submission" date="2023-03" db="EMBL/GenBank/DDBJ databases">
        <title>Fodinicurvata sp. CAU 1616 isolated from sea sendiment.</title>
        <authorList>
            <person name="Kim W."/>
        </authorList>
    </citation>
    <scope>NUCLEOTIDE SEQUENCE [LARGE SCALE GENOMIC DNA]</scope>
    <source>
        <strain evidence="13 14">CAU 1616</strain>
    </source>
</reference>
<dbReference type="RefSeq" id="WP_275823610.1">
    <property type="nucleotide sequence ID" value="NZ_JARHUD010000007.1"/>
</dbReference>
<accession>A0ABT5YPF4</accession>
<evidence type="ECO:0000256" key="2">
    <source>
        <dbReference type="ARBA" id="ARBA00004141"/>
    </source>
</evidence>
<keyword evidence="14" id="KW-1185">Reference proteome</keyword>
<comment type="similarity">
    <text evidence="12">Belongs to the COX15/CtaA family. Type 2 subfamily.</text>
</comment>
<evidence type="ECO:0000256" key="6">
    <source>
        <dbReference type="ARBA" id="ARBA00023002"/>
    </source>
</evidence>
<dbReference type="InterPro" id="IPR023754">
    <property type="entry name" value="HemeA_Synthase_type2"/>
</dbReference>
<comment type="cofactor">
    <cofactor evidence="1 12">
        <name>heme b</name>
        <dbReference type="ChEBI" id="CHEBI:60344"/>
    </cofactor>
</comment>
<feature type="transmembrane region" description="Helical" evidence="12">
    <location>
        <begin position="307"/>
        <end position="330"/>
    </location>
</feature>
<feature type="transmembrane region" description="Helical" evidence="12">
    <location>
        <begin position="275"/>
        <end position="295"/>
    </location>
</feature>
<dbReference type="PANTHER" id="PTHR23289">
    <property type="entry name" value="CYTOCHROME C OXIDASE ASSEMBLY PROTEIN COX15"/>
    <property type="match status" value="1"/>
</dbReference>
<comment type="subunit">
    <text evidence="12">Interacts with CtaB.</text>
</comment>
<protein>
    <recommendedName>
        <fullName evidence="12">Heme A synthase</fullName>
        <shortName evidence="12">HAS</shortName>
        <ecNumber evidence="12">1.17.99.9</ecNumber>
    </recommendedName>
    <alternativeName>
        <fullName evidence="12">Cytochrome aa3-controlling protein</fullName>
    </alternativeName>
</protein>
<keyword evidence="4 12" id="KW-0479">Metal-binding</keyword>
<keyword evidence="6 12" id="KW-0560">Oxidoreductase</keyword>
<dbReference type="InterPro" id="IPR003780">
    <property type="entry name" value="COX15/CtaA_fam"/>
</dbReference>
<evidence type="ECO:0000256" key="9">
    <source>
        <dbReference type="ARBA" id="ARBA00023136"/>
    </source>
</evidence>
<sequence length="368" mass="40631">MSTSGHTSSIDATLRSGVDARSQPRAVALWLGFSAAMVFAMAVIGAITRLTESGLSIMEWAPITGTLPPMSQAEWQRVFDLYRTIPQYQLLNQGMTLEEFQTIFWWEWIHRLWGRLIGLVFFVPLVWFWLRGRLPAWIKPHAIMLLALGGLQGFMGWFMVTSGFADRTEVSQYRLVLHLGLAVFIYAYMLWLTFRLLAPAPTRSAPETRSLRRWLVALLVLICITLVSGGFVAGLRAGFTYNTFPLMDGRVIPGGYGMLQPWIANLFENHAAVQFNHRLLATLTLIGAVVFWAYARRQTLPAAAARAIAAIAGMAAVQFLLGVTTLLLVVPVSLGALHQAGALILLGLTLLALHLLRPAEAGRSSRGS</sequence>
<evidence type="ECO:0000256" key="7">
    <source>
        <dbReference type="ARBA" id="ARBA00023004"/>
    </source>
</evidence>
<evidence type="ECO:0000256" key="1">
    <source>
        <dbReference type="ARBA" id="ARBA00001970"/>
    </source>
</evidence>
<feature type="transmembrane region" description="Helical" evidence="12">
    <location>
        <begin position="112"/>
        <end position="130"/>
    </location>
</feature>
<comment type="subcellular location">
    <subcellularLocation>
        <location evidence="12">Cell membrane</location>
        <topology evidence="12">Multi-pass membrane protein</topology>
    </subcellularLocation>
    <subcellularLocation>
        <location evidence="2">Membrane</location>
        <topology evidence="2">Multi-pass membrane protein</topology>
    </subcellularLocation>
</comment>
<dbReference type="Pfam" id="PF02628">
    <property type="entry name" value="COX15-CtaA"/>
    <property type="match status" value="1"/>
</dbReference>
<keyword evidence="7 12" id="KW-0408">Iron</keyword>
<feature type="transmembrane region" description="Helical" evidence="12">
    <location>
        <begin position="336"/>
        <end position="356"/>
    </location>
</feature>
<feature type="binding site" description="axial binding residue" evidence="12">
    <location>
        <position position="338"/>
    </location>
    <ligand>
        <name>heme</name>
        <dbReference type="ChEBI" id="CHEBI:30413"/>
    </ligand>
    <ligandPart>
        <name>Fe</name>
        <dbReference type="ChEBI" id="CHEBI:18248"/>
    </ligandPart>
</feature>
<dbReference type="Proteomes" id="UP001215503">
    <property type="component" value="Unassembled WGS sequence"/>
</dbReference>
<evidence type="ECO:0000256" key="11">
    <source>
        <dbReference type="ARBA" id="ARBA00048044"/>
    </source>
</evidence>
<evidence type="ECO:0000256" key="8">
    <source>
        <dbReference type="ARBA" id="ARBA00023133"/>
    </source>
</evidence>
<keyword evidence="3 12" id="KW-0812">Transmembrane</keyword>
<evidence type="ECO:0000313" key="14">
    <source>
        <dbReference type="Proteomes" id="UP001215503"/>
    </source>
</evidence>
<evidence type="ECO:0000256" key="12">
    <source>
        <dbReference type="HAMAP-Rule" id="MF_01665"/>
    </source>
</evidence>
<name>A0ABT5YPF4_9PROT</name>
<comment type="function">
    <text evidence="12">Catalyzes the conversion of heme O to heme A by two successive hydroxylations of the methyl group at C8. The first hydroxylation forms heme I, the second hydroxylation results in an unstable dihydroxymethyl group, which spontaneously dehydrates, resulting in the formyl group of heme A.</text>
</comment>
<comment type="caution">
    <text evidence="13">The sequence shown here is derived from an EMBL/GenBank/DDBJ whole genome shotgun (WGS) entry which is preliminary data.</text>
</comment>
<evidence type="ECO:0000256" key="5">
    <source>
        <dbReference type="ARBA" id="ARBA00022989"/>
    </source>
</evidence>
<keyword evidence="8 12" id="KW-0350">Heme biosynthesis</keyword>
<dbReference type="EMBL" id="JARHUD010000007">
    <property type="protein sequence ID" value="MDF2096853.1"/>
    <property type="molecule type" value="Genomic_DNA"/>
</dbReference>
<feature type="transmembrane region" description="Helical" evidence="12">
    <location>
        <begin position="214"/>
        <end position="239"/>
    </location>
</feature>
<feature type="transmembrane region" description="Helical" evidence="12">
    <location>
        <begin position="27"/>
        <end position="48"/>
    </location>
</feature>
<organism evidence="13 14">
    <name type="scientific">Aquibaculum arenosum</name>
    <dbReference type="NCBI Taxonomy" id="3032591"/>
    <lineage>
        <taxon>Bacteria</taxon>
        <taxon>Pseudomonadati</taxon>
        <taxon>Pseudomonadota</taxon>
        <taxon>Alphaproteobacteria</taxon>
        <taxon>Rhodospirillales</taxon>
        <taxon>Rhodovibrionaceae</taxon>
        <taxon>Aquibaculum</taxon>
    </lineage>
</organism>
<keyword evidence="5 12" id="KW-1133">Transmembrane helix</keyword>